<evidence type="ECO:0000256" key="3">
    <source>
        <dbReference type="ARBA" id="ARBA00004947"/>
    </source>
</evidence>
<dbReference type="PANTHER" id="PTHR39191">
    <property type="entry name" value="GALACTOSE-1-PHOSPHATE URIDYLYLTRANSFERASE"/>
    <property type="match status" value="1"/>
</dbReference>
<dbReference type="NCBIfam" id="NF003631">
    <property type="entry name" value="PRK05270.1-5"/>
    <property type="match status" value="1"/>
</dbReference>
<feature type="domain" description="Galactose-1-phosphate uridyl transferase C-terminal" evidence="12">
    <location>
        <begin position="241"/>
        <end position="434"/>
    </location>
</feature>
<dbReference type="PIRSF" id="PIRSF006005">
    <property type="entry name" value="GalT_BS"/>
    <property type="match status" value="1"/>
</dbReference>
<dbReference type="PROSITE" id="PS01163">
    <property type="entry name" value="GAL_P_UDP_TRANSF_II"/>
    <property type="match status" value="1"/>
</dbReference>
<evidence type="ECO:0000256" key="1">
    <source>
        <dbReference type="ARBA" id="ARBA00001107"/>
    </source>
</evidence>
<proteinExistence type="inferred from homology"/>
<dbReference type="KEGG" id="smen:SAMEA4412692_0792"/>
<dbReference type="STRING" id="1123308.GCA_000380085_00134"/>
<comment type="similarity">
    <text evidence="4 10">Belongs to the galactose-1-phosphate uridylyltransferase type 2 family.</text>
</comment>
<dbReference type="InterPro" id="IPR005850">
    <property type="entry name" value="GalP_Utransf_C"/>
</dbReference>
<evidence type="ECO:0000313" key="14">
    <source>
        <dbReference type="Proteomes" id="UP000215185"/>
    </source>
</evidence>
<protein>
    <recommendedName>
        <fullName evidence="10">Galactose-1-phosphate uridylyltransferase</fullName>
        <shortName evidence="10">Gal-1-P uridylyltransferase</shortName>
        <ecNumber evidence="10">2.7.7.12</ecNumber>
    </recommendedName>
    <alternativeName>
        <fullName evidence="10">UDP-glucose--hexose-1-phosphate uridylyltransferase</fullName>
    </alternativeName>
</protein>
<comment type="subcellular location">
    <subcellularLocation>
        <location evidence="2 10">Cytoplasm</location>
    </subcellularLocation>
</comment>
<keyword evidence="6 10" id="KW-0808">Transferase</keyword>
<evidence type="ECO:0000256" key="8">
    <source>
        <dbReference type="ARBA" id="ARBA00023144"/>
    </source>
</evidence>
<evidence type="ECO:0000256" key="5">
    <source>
        <dbReference type="ARBA" id="ARBA00022490"/>
    </source>
</evidence>
<gene>
    <name evidence="10" type="primary">galT</name>
    <name evidence="13" type="ORF">SAMEA4412692_00792</name>
</gene>
<evidence type="ECO:0000259" key="11">
    <source>
        <dbReference type="Pfam" id="PF01087"/>
    </source>
</evidence>
<evidence type="ECO:0000259" key="12">
    <source>
        <dbReference type="Pfam" id="PF02744"/>
    </source>
</evidence>
<keyword evidence="14" id="KW-1185">Reference proteome</keyword>
<evidence type="ECO:0000256" key="4">
    <source>
        <dbReference type="ARBA" id="ARBA00008706"/>
    </source>
</evidence>
<keyword evidence="5 10" id="KW-0963">Cytoplasm</keyword>
<evidence type="ECO:0000313" key="13">
    <source>
        <dbReference type="EMBL" id="SNU87822.1"/>
    </source>
</evidence>
<dbReference type="InterPro" id="IPR000766">
    <property type="entry name" value="GalP_uridyl_Trfase_II"/>
</dbReference>
<evidence type="ECO:0000256" key="6">
    <source>
        <dbReference type="ARBA" id="ARBA00022679"/>
    </source>
</evidence>
<evidence type="ECO:0000256" key="7">
    <source>
        <dbReference type="ARBA" id="ARBA00022695"/>
    </source>
</evidence>
<dbReference type="Pfam" id="PF01087">
    <property type="entry name" value="GalP_UDP_transf"/>
    <property type="match status" value="1"/>
</dbReference>
<accession>A0A239SRE8</accession>
<dbReference type="GO" id="GO:0006012">
    <property type="term" value="P:galactose metabolic process"/>
    <property type="evidence" value="ECO:0007669"/>
    <property type="project" value="UniProtKB-UniRule"/>
</dbReference>
<feature type="domain" description="Galactose-1-phosphate uridyl transferase N-terminal" evidence="11">
    <location>
        <begin position="18"/>
        <end position="225"/>
    </location>
</feature>
<dbReference type="Pfam" id="PF02744">
    <property type="entry name" value="GalP_UDP_tr_C"/>
    <property type="match status" value="1"/>
</dbReference>
<dbReference type="EMBL" id="LT906439">
    <property type="protein sequence ID" value="SNU87822.1"/>
    <property type="molecule type" value="Genomic_DNA"/>
</dbReference>
<dbReference type="GO" id="GO:0008108">
    <property type="term" value="F:UDP-glucose:hexose-1-phosphate uridylyltransferase activity"/>
    <property type="evidence" value="ECO:0007669"/>
    <property type="project" value="UniProtKB-UniRule"/>
</dbReference>
<keyword evidence="8 10" id="KW-0299">Galactose metabolism</keyword>
<comment type="pathway">
    <text evidence="3 10">Carbohydrate metabolism; galactose metabolism.</text>
</comment>
<dbReference type="PANTHER" id="PTHR39191:SF1">
    <property type="entry name" value="DUF4922 DOMAIN-CONTAINING PROTEIN"/>
    <property type="match status" value="1"/>
</dbReference>
<dbReference type="Proteomes" id="UP000215185">
    <property type="component" value="Chromosome 1"/>
</dbReference>
<dbReference type="HAMAP" id="MF_00571">
    <property type="entry name" value="GalP_UDP_trans"/>
    <property type="match status" value="1"/>
</dbReference>
<dbReference type="NCBIfam" id="NF003633">
    <property type="entry name" value="PRK05270.2-2"/>
    <property type="match status" value="1"/>
</dbReference>
<dbReference type="GO" id="GO:0005737">
    <property type="term" value="C:cytoplasm"/>
    <property type="evidence" value="ECO:0007669"/>
    <property type="project" value="UniProtKB-SubCell"/>
</dbReference>
<sequence>MVNLVQQFVQKVIEEGAYEEQDYHYLVNRVFALVGETQATAKLDLTQIIDMKDELVSLAIANGKISDLADDQDILGAQLMDLMTPPPSQVNQVFWKTYKDSPERAIADFYQLSKANDYIKTRAIAQNIGFETVTDYGNLEITINLSKPEKDPKAIAAAKAMPASSYPKCMLCPENEGYLGRIGYPARTNHRIIQFDLQGTTWGFQYSPYAYFNEHCIFLHGQHVPMSITPETFGRLLDIVEQFPGYFAGSNADLPIVGGSILTHDHYQGGRHTFAMEKAPIETALRFEGFETVEAGIVKWPMSVIRLRSKNKHNLIQLAEKILTTWRSYSDLDLQIKAETDGTPHHTITPIARRVEGIFELDLVLRDNQTSDEFPDGIYHPHPDVQHIKKENIGLIEVMGLAILPPRLKTEMEVVADYLLGKSDKVAAYHQDWADQIKANYQELTEANITDIINLEIGLVFSRVLEDAGVYKRTEEGQAGFIRFAEAVGLV</sequence>
<dbReference type="NCBIfam" id="TIGR01239">
    <property type="entry name" value="galT_2"/>
    <property type="match status" value="1"/>
</dbReference>
<dbReference type="UniPathway" id="UPA00214"/>
<keyword evidence="7 10" id="KW-0548">Nucleotidyltransferase</keyword>
<dbReference type="NCBIfam" id="NF003629">
    <property type="entry name" value="PRK05270.1-2"/>
    <property type="match status" value="1"/>
</dbReference>
<evidence type="ECO:0000256" key="10">
    <source>
        <dbReference type="HAMAP-Rule" id="MF_00571"/>
    </source>
</evidence>
<dbReference type="InterPro" id="IPR023425">
    <property type="entry name" value="GalP_uridyl_Trfase_II_CS"/>
</dbReference>
<dbReference type="InterPro" id="IPR005849">
    <property type="entry name" value="GalP_Utransf_N"/>
</dbReference>
<comment type="catalytic activity">
    <reaction evidence="1 10">
        <text>alpha-D-galactose 1-phosphate + UDP-alpha-D-glucose = alpha-D-glucose 1-phosphate + UDP-alpha-D-galactose</text>
        <dbReference type="Rhea" id="RHEA:13989"/>
        <dbReference type="ChEBI" id="CHEBI:58336"/>
        <dbReference type="ChEBI" id="CHEBI:58601"/>
        <dbReference type="ChEBI" id="CHEBI:58885"/>
        <dbReference type="ChEBI" id="CHEBI:66914"/>
        <dbReference type="EC" id="2.7.7.12"/>
    </reaction>
</comment>
<dbReference type="AlphaFoldDB" id="A0A239SRE8"/>
<dbReference type="OrthoDB" id="2293at2"/>
<name>A0A239SRE8_9STRE</name>
<dbReference type="eggNOG" id="COG4468">
    <property type="taxonomic scope" value="Bacteria"/>
</dbReference>
<reference evidence="13 14" key="1">
    <citation type="submission" date="2017-06" db="EMBL/GenBank/DDBJ databases">
        <authorList>
            <consortium name="Pathogen Informatics"/>
        </authorList>
    </citation>
    <scope>NUCLEOTIDE SEQUENCE [LARGE SCALE GENOMIC DNA]</scope>
    <source>
        <strain evidence="13 14">NCTC13788</strain>
    </source>
</reference>
<dbReference type="EC" id="2.7.7.12" evidence="10"/>
<evidence type="ECO:0000256" key="2">
    <source>
        <dbReference type="ARBA" id="ARBA00004496"/>
    </source>
</evidence>
<organism evidence="13 14">
    <name type="scientific">Streptococcus merionis</name>
    <dbReference type="NCBI Taxonomy" id="400065"/>
    <lineage>
        <taxon>Bacteria</taxon>
        <taxon>Bacillati</taxon>
        <taxon>Bacillota</taxon>
        <taxon>Bacilli</taxon>
        <taxon>Lactobacillales</taxon>
        <taxon>Streptococcaceae</taxon>
        <taxon>Streptococcus</taxon>
    </lineage>
</organism>
<evidence type="ECO:0000256" key="9">
    <source>
        <dbReference type="ARBA" id="ARBA00023277"/>
    </source>
</evidence>
<dbReference type="RefSeq" id="WP_018372691.1">
    <property type="nucleotide sequence ID" value="NZ_LT906439.1"/>
</dbReference>
<keyword evidence="9 10" id="KW-0119">Carbohydrate metabolism</keyword>